<dbReference type="KEGG" id="hdh:G5B40_07480"/>
<evidence type="ECO:0000256" key="1">
    <source>
        <dbReference type="SAM" id="Phobius"/>
    </source>
</evidence>
<organism evidence="2 3">
    <name type="scientific">Pikeienuella piscinae</name>
    <dbReference type="NCBI Taxonomy" id="2748098"/>
    <lineage>
        <taxon>Bacteria</taxon>
        <taxon>Pseudomonadati</taxon>
        <taxon>Pseudomonadota</taxon>
        <taxon>Alphaproteobacteria</taxon>
        <taxon>Rhodobacterales</taxon>
        <taxon>Paracoccaceae</taxon>
        <taxon>Pikeienuella</taxon>
    </lineage>
</organism>
<reference evidence="2 3" key="1">
    <citation type="submission" date="2020-02" db="EMBL/GenBank/DDBJ databases">
        <title>complete genome sequence of Rhodobacteraceae bacterium.</title>
        <authorList>
            <person name="Park J."/>
            <person name="Kim Y.-S."/>
            <person name="Kim K.-H."/>
        </authorList>
    </citation>
    <scope>NUCLEOTIDE SEQUENCE [LARGE SCALE GENOMIC DNA]</scope>
    <source>
        <strain evidence="2 3">RR4-56</strain>
    </source>
</reference>
<dbReference type="RefSeq" id="WP_165097023.1">
    <property type="nucleotide sequence ID" value="NZ_CP049056.1"/>
</dbReference>
<dbReference type="AlphaFoldDB" id="A0A7L5C0E3"/>
<protein>
    <recommendedName>
        <fullName evidence="4">Membrane-associated oxidoreductase</fullName>
    </recommendedName>
</protein>
<keyword evidence="1" id="KW-0812">Transmembrane</keyword>
<keyword evidence="1" id="KW-0472">Membrane</keyword>
<feature type="transmembrane region" description="Helical" evidence="1">
    <location>
        <begin position="430"/>
        <end position="449"/>
    </location>
</feature>
<proteinExistence type="predicted"/>
<feature type="transmembrane region" description="Helical" evidence="1">
    <location>
        <begin position="540"/>
        <end position="564"/>
    </location>
</feature>
<accession>A0A7L5C0E3</accession>
<evidence type="ECO:0000313" key="2">
    <source>
        <dbReference type="EMBL" id="QIE55309.1"/>
    </source>
</evidence>
<keyword evidence="3" id="KW-1185">Reference proteome</keyword>
<gene>
    <name evidence="2" type="ORF">G5B40_07480</name>
</gene>
<dbReference type="EMBL" id="CP049056">
    <property type="protein sequence ID" value="QIE55309.1"/>
    <property type="molecule type" value="Genomic_DNA"/>
</dbReference>
<dbReference type="Proteomes" id="UP000503336">
    <property type="component" value="Chromosome"/>
</dbReference>
<evidence type="ECO:0000313" key="3">
    <source>
        <dbReference type="Proteomes" id="UP000503336"/>
    </source>
</evidence>
<evidence type="ECO:0008006" key="4">
    <source>
        <dbReference type="Google" id="ProtNLM"/>
    </source>
</evidence>
<keyword evidence="1" id="KW-1133">Transmembrane helix</keyword>
<sequence length="567" mass="61487">MTEPRKLADFGGLTPAEQKVLDELDSGAITRLGDGKRPEADAGPDRRIRPAFLRWCALGAGEGRRVHESGVRIRGALIANDAAAGRTGWKTRLDLEGCALDHDLGLYACRFVVAPLLRSASLQNLFLNDSALPGFSADRLRATGGVFLRKVETTGEVRLSGAALGGDLSLPGAKLSNKAGAALFADRLQAKGGIFLRDAESVGEMRLLGVKIGGNLECSNAKLSNATGAALSADRLDAKGGVFLRKVEAEGEVRLPGVELGGDIDCAGAQLSNPGKKALNLGGANVTGVFFLRRAATIEGALDLTAARLGAIDDDPSCWPASRELLLNRCRYGAFTGVGVDATSRIRWLRLQDATRYGKDFWPQPWEHCAKVLREMGHAEDARAVLIEKERLQRADRRRRIGTGWRRWTTRFIDLLLDQTVRFGHQPLRAFLWLFLLLGLGAAIFLAAWRVDAMKPNNAFVLRAPEWVGCAETAPPWTYRGGQGSRSQLDCFLRQPEAQGFPEFNALIYAADVLFPLVDIEQQSYWTPNEDMTVGAIAKVVVYLNIILGWALSLLAVAGFSGLVKSD</sequence>
<name>A0A7L5C0E3_9RHOB</name>